<dbReference type="PANTHER" id="PTHR37017">
    <property type="entry name" value="AB HYDROLASE-1 DOMAIN-CONTAINING PROTEIN-RELATED"/>
    <property type="match status" value="1"/>
</dbReference>
<reference evidence="2 3" key="1">
    <citation type="submission" date="2018-02" db="EMBL/GenBank/DDBJ databases">
        <title>The genomes of Aspergillus section Nigri reveals drivers in fungal speciation.</title>
        <authorList>
            <consortium name="DOE Joint Genome Institute"/>
            <person name="Vesth T.C."/>
            <person name="Nybo J."/>
            <person name="Theobald S."/>
            <person name="Brandl J."/>
            <person name="Frisvad J.C."/>
            <person name="Nielsen K.F."/>
            <person name="Lyhne E.K."/>
            <person name="Kogle M.E."/>
            <person name="Kuo A."/>
            <person name="Riley R."/>
            <person name="Clum A."/>
            <person name="Nolan M."/>
            <person name="Lipzen A."/>
            <person name="Salamov A."/>
            <person name="Henrissat B."/>
            <person name="Wiebenga A."/>
            <person name="De vries R.P."/>
            <person name="Grigoriev I.V."/>
            <person name="Mortensen U.H."/>
            <person name="Andersen M.R."/>
            <person name="Baker S.E."/>
        </authorList>
    </citation>
    <scope>NUCLEOTIDE SEQUENCE [LARGE SCALE GENOMIC DNA]</scope>
    <source>
        <strain evidence="2 3">CBS 707.79</strain>
    </source>
</reference>
<keyword evidence="2" id="KW-0378">Hydrolase</keyword>
<gene>
    <name evidence="2" type="ORF">BO71DRAFT_485194</name>
</gene>
<protein>
    <submittedName>
        <fullName evidence="2">Alpha/beta-hydrolase</fullName>
    </submittedName>
</protein>
<dbReference type="GO" id="GO:0016787">
    <property type="term" value="F:hydrolase activity"/>
    <property type="evidence" value="ECO:0007669"/>
    <property type="project" value="UniProtKB-KW"/>
</dbReference>
<dbReference type="Pfam" id="PF12697">
    <property type="entry name" value="Abhydrolase_6"/>
    <property type="match status" value="1"/>
</dbReference>
<accession>A0A319D646</accession>
<dbReference type="EMBL" id="KZ825909">
    <property type="protein sequence ID" value="PYH92744.1"/>
    <property type="molecule type" value="Genomic_DNA"/>
</dbReference>
<dbReference type="Gene3D" id="3.40.50.1820">
    <property type="entry name" value="alpha/beta hydrolase"/>
    <property type="match status" value="1"/>
</dbReference>
<dbReference type="Proteomes" id="UP000247810">
    <property type="component" value="Unassembled WGS sequence"/>
</dbReference>
<dbReference type="AlphaFoldDB" id="A0A319D646"/>
<organism evidence="2 3">
    <name type="scientific">Aspergillus ellipticus CBS 707.79</name>
    <dbReference type="NCBI Taxonomy" id="1448320"/>
    <lineage>
        <taxon>Eukaryota</taxon>
        <taxon>Fungi</taxon>
        <taxon>Dikarya</taxon>
        <taxon>Ascomycota</taxon>
        <taxon>Pezizomycotina</taxon>
        <taxon>Eurotiomycetes</taxon>
        <taxon>Eurotiomycetidae</taxon>
        <taxon>Eurotiales</taxon>
        <taxon>Aspergillaceae</taxon>
        <taxon>Aspergillus</taxon>
        <taxon>Aspergillus subgen. Circumdati</taxon>
    </lineage>
</organism>
<evidence type="ECO:0000313" key="2">
    <source>
        <dbReference type="EMBL" id="PYH92744.1"/>
    </source>
</evidence>
<dbReference type="SUPFAM" id="SSF53474">
    <property type="entry name" value="alpha/beta-Hydrolases"/>
    <property type="match status" value="1"/>
</dbReference>
<dbReference type="InterPro" id="IPR029058">
    <property type="entry name" value="AB_hydrolase_fold"/>
</dbReference>
<dbReference type="PANTHER" id="PTHR37017:SF11">
    <property type="entry name" value="ESTERASE_LIPASE_THIOESTERASE DOMAIN-CONTAINING PROTEIN"/>
    <property type="match status" value="1"/>
</dbReference>
<dbReference type="InterPro" id="IPR000073">
    <property type="entry name" value="AB_hydrolase_1"/>
</dbReference>
<evidence type="ECO:0000313" key="3">
    <source>
        <dbReference type="Proteomes" id="UP000247810"/>
    </source>
</evidence>
<dbReference type="STRING" id="1448320.A0A319D646"/>
<feature type="domain" description="AB hydrolase-1" evidence="1">
    <location>
        <begin position="7"/>
        <end position="254"/>
    </location>
</feature>
<keyword evidence="3" id="KW-1185">Reference proteome</keyword>
<sequence length="265" mass="29245">MSTRPVIVIVPGAWHRPQHYQRLVNELAKDGYEAVAVTMPSVDSSPPHSSWDKDAQAVRQIILVYLESGREVITVAHSFGGIAMSEAVKGLGKSAREQKGLPGGVIRLIYMAAMALPEGQTHLGQTKPQTPEEEEIERQRQEYQAKHGGMQFTPEGAMLLDKDAIRDVFYNRCDPADVDEAVDLLGSFPPALMAVPVTYTAYREIPSTYVVCENDQALPLSVQERMIAQGNGVFHVERCQEGHAPYLSNTRFVVDCVRRAAGKDV</sequence>
<dbReference type="InterPro" id="IPR052897">
    <property type="entry name" value="Sec-Metab_Biosynth_Hydrolase"/>
</dbReference>
<name>A0A319D646_9EURO</name>
<dbReference type="VEuPathDB" id="FungiDB:BO71DRAFT_485194"/>
<dbReference type="OrthoDB" id="408373at2759"/>
<proteinExistence type="predicted"/>
<evidence type="ECO:0000259" key="1">
    <source>
        <dbReference type="Pfam" id="PF12697"/>
    </source>
</evidence>